<evidence type="ECO:0000256" key="16">
    <source>
        <dbReference type="ARBA" id="ARBA00060327"/>
    </source>
</evidence>
<keyword evidence="10" id="KW-0210">Decarboxylase</keyword>
<dbReference type="FunFam" id="3.20.20.70:FF:000092">
    <property type="entry name" value="Uridine monophosphate synthetase"/>
    <property type="match status" value="1"/>
</dbReference>
<comment type="similarity">
    <text evidence="4">In the C-terminal section; belongs to the OMP decarboxylase family.</text>
</comment>
<feature type="active site" description="For OMPdecase activity" evidence="18">
    <location>
        <position position="321"/>
    </location>
</feature>
<accession>A0A2T7PKS8</accession>
<dbReference type="Pfam" id="PF00215">
    <property type="entry name" value="OMPdecase"/>
    <property type="match status" value="1"/>
</dbReference>
<keyword evidence="9" id="KW-0808">Transferase</keyword>
<evidence type="ECO:0000256" key="11">
    <source>
        <dbReference type="ARBA" id="ARBA00022975"/>
    </source>
</evidence>
<comment type="catalytic activity">
    <reaction evidence="14">
        <text>orotidine 5'-phosphate + H(+) = UMP + CO2</text>
        <dbReference type="Rhea" id="RHEA:11596"/>
        <dbReference type="ChEBI" id="CHEBI:15378"/>
        <dbReference type="ChEBI" id="CHEBI:16526"/>
        <dbReference type="ChEBI" id="CHEBI:57538"/>
        <dbReference type="ChEBI" id="CHEBI:57865"/>
        <dbReference type="EC" id="4.1.1.23"/>
    </reaction>
    <physiologicalReaction direction="left-to-right" evidence="14">
        <dbReference type="Rhea" id="RHEA:11597"/>
    </physiologicalReaction>
</comment>
<evidence type="ECO:0000259" key="20">
    <source>
        <dbReference type="SMART" id="SM00934"/>
    </source>
</evidence>
<keyword evidence="8" id="KW-0328">Glycosyltransferase</keyword>
<feature type="binding site" evidence="19">
    <location>
        <position position="460"/>
    </location>
    <ligand>
        <name>substrate</name>
    </ligand>
</feature>
<comment type="pathway">
    <text evidence="2">Pyrimidine metabolism; UMP biosynthesis via de novo pathway; UMP from orotate: step 1/2.</text>
</comment>
<evidence type="ECO:0000256" key="19">
    <source>
        <dbReference type="PIRSR" id="PIRSR614732-2"/>
    </source>
</evidence>
<dbReference type="Gene3D" id="3.20.20.70">
    <property type="entry name" value="Aldolase class I"/>
    <property type="match status" value="1"/>
</dbReference>
<dbReference type="OrthoDB" id="10263753at2759"/>
<dbReference type="Proteomes" id="UP000245119">
    <property type="component" value="Linkage Group LG3"/>
</dbReference>
<keyword evidence="12" id="KW-0456">Lyase</keyword>
<dbReference type="Gene3D" id="3.40.50.2020">
    <property type="match status" value="1"/>
</dbReference>
<dbReference type="GO" id="GO:0004588">
    <property type="term" value="F:orotate phosphoribosyltransferase activity"/>
    <property type="evidence" value="ECO:0007669"/>
    <property type="project" value="UniProtKB-EC"/>
</dbReference>
<feature type="binding site" evidence="19">
    <location>
        <position position="459"/>
    </location>
    <ligand>
        <name>substrate</name>
    </ligand>
</feature>
<dbReference type="EC" id="2.4.2.10" evidence="5"/>
<dbReference type="Pfam" id="PF00156">
    <property type="entry name" value="Pribosyltran"/>
    <property type="match status" value="1"/>
</dbReference>
<dbReference type="InterPro" id="IPR023031">
    <property type="entry name" value="OPRT"/>
</dbReference>
<dbReference type="OMA" id="SAKHVCG"/>
<comment type="subunit">
    <text evidence="17">Homodimer; dimerization is required for enzymatic activity.</text>
</comment>
<evidence type="ECO:0000256" key="2">
    <source>
        <dbReference type="ARBA" id="ARBA00004889"/>
    </source>
</evidence>
<comment type="similarity">
    <text evidence="3">In the N-terminal section; belongs to the purine/pyrimidine phosphoribosyltransferase family.</text>
</comment>
<evidence type="ECO:0000256" key="7">
    <source>
        <dbReference type="ARBA" id="ARBA00015047"/>
    </source>
</evidence>
<dbReference type="InterPro" id="IPR014732">
    <property type="entry name" value="OMPdecase"/>
</dbReference>
<dbReference type="PANTHER" id="PTHR19278">
    <property type="entry name" value="OROTATE PHOSPHORIBOSYLTRANSFERASE"/>
    <property type="match status" value="1"/>
</dbReference>
<gene>
    <name evidence="21" type="ORF">C0Q70_05280</name>
</gene>
<keyword evidence="11" id="KW-0665">Pyrimidine biosynthesis</keyword>
<evidence type="ECO:0000256" key="1">
    <source>
        <dbReference type="ARBA" id="ARBA00004861"/>
    </source>
</evidence>
<dbReference type="AlphaFoldDB" id="A0A2T7PKS8"/>
<evidence type="ECO:0000256" key="4">
    <source>
        <dbReference type="ARBA" id="ARBA00009769"/>
    </source>
</evidence>
<dbReference type="PROSITE" id="PS00156">
    <property type="entry name" value="OMPDECASE"/>
    <property type="match status" value="1"/>
</dbReference>
<comment type="function">
    <text evidence="16">Bifunctional enzyme catalyzing the last two steps of de novo pyrimidine biosynthesis, orotate phosphoribosyltransferase (OPRT), which converts orotate to orotidine-5'-monophosphate (OMP), and orotidine-5'-monophosphate decarboxylase (ODC), the terminal enzymatic reaction that decarboxylates OMP to uridine monophosphate (UMP).</text>
</comment>
<evidence type="ECO:0000313" key="22">
    <source>
        <dbReference type="Proteomes" id="UP000245119"/>
    </source>
</evidence>
<dbReference type="GO" id="GO:0044205">
    <property type="term" value="P:'de novo' UMP biosynthetic process"/>
    <property type="evidence" value="ECO:0007669"/>
    <property type="project" value="UniProtKB-UniPathway"/>
</dbReference>
<feature type="binding site" evidence="19">
    <location>
        <position position="268"/>
    </location>
    <ligand>
        <name>substrate</name>
    </ligand>
</feature>
<evidence type="ECO:0000256" key="8">
    <source>
        <dbReference type="ARBA" id="ARBA00022676"/>
    </source>
</evidence>
<dbReference type="InterPro" id="IPR018089">
    <property type="entry name" value="OMPdecase_AS"/>
</dbReference>
<dbReference type="NCBIfam" id="TIGR00336">
    <property type="entry name" value="pyrE"/>
    <property type="match status" value="1"/>
</dbReference>
<keyword evidence="22" id="KW-1185">Reference proteome</keyword>
<evidence type="ECO:0000256" key="5">
    <source>
        <dbReference type="ARBA" id="ARBA00011971"/>
    </source>
</evidence>
<dbReference type="UniPathway" id="UPA00070">
    <property type="reaction ID" value="UER00119"/>
</dbReference>
<dbReference type="InterPro" id="IPR004467">
    <property type="entry name" value="Or_phspho_trans_dom"/>
</dbReference>
<dbReference type="HAMAP" id="MF_01208">
    <property type="entry name" value="PyrE"/>
    <property type="match status" value="1"/>
</dbReference>
<dbReference type="GO" id="GO:0006207">
    <property type="term" value="P:'de novo' pyrimidine nucleobase biosynthetic process"/>
    <property type="evidence" value="ECO:0007669"/>
    <property type="project" value="InterPro"/>
</dbReference>
<dbReference type="CDD" id="cd06223">
    <property type="entry name" value="PRTases_typeI"/>
    <property type="match status" value="1"/>
</dbReference>
<dbReference type="InterPro" id="IPR001754">
    <property type="entry name" value="OMPdeCOase_dom"/>
</dbReference>
<dbReference type="STRING" id="400727.A0A2T7PKS8"/>
<feature type="binding site" evidence="19">
    <location>
        <position position="290"/>
    </location>
    <ligand>
        <name>substrate</name>
    </ligand>
</feature>
<dbReference type="SUPFAM" id="SSF51366">
    <property type="entry name" value="Ribulose-phoshate binding barrel"/>
    <property type="match status" value="1"/>
</dbReference>
<dbReference type="NCBIfam" id="NF010382">
    <property type="entry name" value="PRK13809.1"/>
    <property type="match status" value="1"/>
</dbReference>
<dbReference type="CDD" id="cd04725">
    <property type="entry name" value="OMP_decarboxylase_like"/>
    <property type="match status" value="1"/>
</dbReference>
<evidence type="ECO:0000256" key="13">
    <source>
        <dbReference type="ARBA" id="ARBA00023268"/>
    </source>
</evidence>
<dbReference type="PANTHER" id="PTHR19278:SF9">
    <property type="entry name" value="URIDINE 5'-MONOPHOSPHATE SYNTHASE"/>
    <property type="match status" value="1"/>
</dbReference>
<evidence type="ECO:0000256" key="10">
    <source>
        <dbReference type="ARBA" id="ARBA00022793"/>
    </source>
</evidence>
<dbReference type="EMBL" id="PZQS01000003">
    <property type="protein sequence ID" value="PVD34018.1"/>
    <property type="molecule type" value="Genomic_DNA"/>
</dbReference>
<feature type="binding site" evidence="19">
    <location>
        <position position="381"/>
    </location>
    <ligand>
        <name>substrate</name>
    </ligand>
</feature>
<dbReference type="SMART" id="SM00934">
    <property type="entry name" value="OMPdecase"/>
    <property type="match status" value="1"/>
</dbReference>
<evidence type="ECO:0000256" key="12">
    <source>
        <dbReference type="ARBA" id="ARBA00023239"/>
    </source>
</evidence>
<feature type="active site" description="For OMPdecase activity" evidence="18">
    <location>
        <position position="323"/>
    </location>
</feature>
<dbReference type="InterPro" id="IPR029057">
    <property type="entry name" value="PRTase-like"/>
</dbReference>
<comment type="catalytic activity">
    <reaction evidence="15">
        <text>orotidine 5'-phosphate + diphosphate = orotate + 5-phospho-alpha-D-ribose 1-diphosphate</text>
        <dbReference type="Rhea" id="RHEA:10380"/>
        <dbReference type="ChEBI" id="CHEBI:30839"/>
        <dbReference type="ChEBI" id="CHEBI:33019"/>
        <dbReference type="ChEBI" id="CHEBI:57538"/>
        <dbReference type="ChEBI" id="CHEBI:58017"/>
        <dbReference type="EC" id="2.4.2.10"/>
    </reaction>
    <physiologicalReaction direction="right-to-left" evidence="15">
        <dbReference type="Rhea" id="RHEA:10382"/>
    </physiologicalReaction>
</comment>
<sequence>MEGGSGSRRLSLDELIVKLYEIEGLKFGDFKLKSGIQSPVYFDLRVIISYPELMVQVAEFLWEAVPSLSEANFQSICGVPYTALPLATIMSVKHNIPMLIRRKEAKDYGTKKLIEGQYSEGDVCLVVEDIVTSGTSVQETVEALHTVGVTVRNAVVLIDREQGGVKHLKNKGIEVHSVCTLSQALDILRSAGKLGDDKVQEVKEFLAANQVSPADDSNTITGDGQSPEKKTKRALTFGERAQLCNNAVSRRLFEVMEDKQSNLILSADITQTPQLLQLVEKIGPFVCAVKTHVDILEDFTPDFGTRLTELAEKHNFLIFEDRKFADIGHTVSLQYEGGMYRISDWADIVNAHTVPGSGVVQGLKQVGQPKGGACLLIAEMSSAGNLATSEYVRATVEMAEEHRDFVIGFICQSRLTSDPSFLHLTPGVQLQKGQDSLGQQYLTPAEVITNQGSDIIIVGRGIIKADDPVAAAKQYQEAAYSAYLARLS</sequence>
<comment type="pathway">
    <text evidence="1">Pyrimidine metabolism; UMP biosynthesis via de novo pathway; UMP from orotate: step 2/2.</text>
</comment>
<organism evidence="21 22">
    <name type="scientific">Pomacea canaliculata</name>
    <name type="common">Golden apple snail</name>
    <dbReference type="NCBI Taxonomy" id="400727"/>
    <lineage>
        <taxon>Eukaryota</taxon>
        <taxon>Metazoa</taxon>
        <taxon>Spiralia</taxon>
        <taxon>Lophotrochozoa</taxon>
        <taxon>Mollusca</taxon>
        <taxon>Gastropoda</taxon>
        <taxon>Caenogastropoda</taxon>
        <taxon>Architaenioglossa</taxon>
        <taxon>Ampullarioidea</taxon>
        <taxon>Ampullariidae</taxon>
        <taxon>Pomacea</taxon>
    </lineage>
</organism>
<reference evidence="21 22" key="1">
    <citation type="submission" date="2018-04" db="EMBL/GenBank/DDBJ databases">
        <title>The genome of golden apple snail Pomacea canaliculata provides insight into stress tolerance and invasive adaptation.</title>
        <authorList>
            <person name="Liu C."/>
            <person name="Liu B."/>
            <person name="Ren Y."/>
            <person name="Zhang Y."/>
            <person name="Wang H."/>
            <person name="Li S."/>
            <person name="Jiang F."/>
            <person name="Yin L."/>
            <person name="Zhang G."/>
            <person name="Qian W."/>
            <person name="Fan W."/>
        </authorList>
    </citation>
    <scope>NUCLEOTIDE SEQUENCE [LARGE SCALE GENOMIC DNA]</scope>
    <source>
        <strain evidence="21">SZHN2017</strain>
        <tissue evidence="21">Muscle</tissue>
    </source>
</reference>
<evidence type="ECO:0000256" key="18">
    <source>
        <dbReference type="PIRSR" id="PIRSR614732-1"/>
    </source>
</evidence>
<dbReference type="FunFam" id="3.40.50.2020:FF:000025">
    <property type="entry name" value="Uridine monophosphate synthetase"/>
    <property type="match status" value="1"/>
</dbReference>
<protein>
    <recommendedName>
        <fullName evidence="7">Uridine 5'-monophosphate synthase</fullName>
        <ecNumber evidence="5">2.4.2.10</ecNumber>
        <ecNumber evidence="6">4.1.1.23</ecNumber>
    </recommendedName>
</protein>
<dbReference type="NCBIfam" id="TIGR01740">
    <property type="entry name" value="pyrF"/>
    <property type="match status" value="1"/>
</dbReference>
<feature type="domain" description="Orotidine 5'-phosphate decarboxylase" evidence="20">
    <location>
        <begin position="262"/>
        <end position="475"/>
    </location>
</feature>
<evidence type="ECO:0000256" key="9">
    <source>
        <dbReference type="ARBA" id="ARBA00022679"/>
    </source>
</evidence>
<dbReference type="EC" id="4.1.1.23" evidence="6"/>
<evidence type="ECO:0000256" key="6">
    <source>
        <dbReference type="ARBA" id="ARBA00012321"/>
    </source>
</evidence>
<evidence type="ECO:0000256" key="14">
    <source>
        <dbReference type="ARBA" id="ARBA00051583"/>
    </source>
</evidence>
<keyword evidence="13" id="KW-0511">Multifunctional enzyme</keyword>
<dbReference type="SUPFAM" id="SSF53271">
    <property type="entry name" value="PRTase-like"/>
    <property type="match status" value="1"/>
</dbReference>
<evidence type="ECO:0000256" key="15">
    <source>
        <dbReference type="ARBA" id="ARBA00051700"/>
    </source>
</evidence>
<proteinExistence type="inferred from homology"/>
<evidence type="ECO:0000313" key="21">
    <source>
        <dbReference type="EMBL" id="PVD34018.1"/>
    </source>
</evidence>
<dbReference type="GO" id="GO:0004590">
    <property type="term" value="F:orotidine-5'-phosphate decarboxylase activity"/>
    <property type="evidence" value="ECO:0007669"/>
    <property type="project" value="UniProtKB-EC"/>
</dbReference>
<evidence type="ECO:0000256" key="3">
    <source>
        <dbReference type="ARBA" id="ARBA00006221"/>
    </source>
</evidence>
<feature type="binding site" evidence="19">
    <location>
        <position position="439"/>
    </location>
    <ligand>
        <name>substrate</name>
    </ligand>
</feature>
<dbReference type="InterPro" id="IPR011060">
    <property type="entry name" value="RibuloseP-bd_barrel"/>
</dbReference>
<dbReference type="InterPro" id="IPR013785">
    <property type="entry name" value="Aldolase_TIM"/>
</dbReference>
<dbReference type="InterPro" id="IPR000836">
    <property type="entry name" value="PRTase_dom"/>
</dbReference>
<name>A0A2T7PKS8_POMCA</name>
<feature type="active site" description="For OMPdecase activity" evidence="18">
    <location>
        <position position="326"/>
    </location>
</feature>
<evidence type="ECO:0000256" key="17">
    <source>
        <dbReference type="ARBA" id="ARBA00063898"/>
    </source>
</evidence>
<comment type="caution">
    <text evidence="21">The sequence shown here is derived from an EMBL/GenBank/DDBJ whole genome shotgun (WGS) entry which is preliminary data.</text>
</comment>